<dbReference type="PIRSF" id="PIRSF001112">
    <property type="entry name" value="Epoxide_hydrolase"/>
    <property type="match status" value="1"/>
</dbReference>
<dbReference type="PANTHER" id="PTHR21661:SF35">
    <property type="entry name" value="EPOXIDE HYDROLASE"/>
    <property type="match status" value="1"/>
</dbReference>
<dbReference type="OrthoDB" id="27092at2"/>
<name>A0A1I2LBG1_9ACTN</name>
<accession>A0A1I2LBG1</accession>
<feature type="active site" description="Proton acceptor" evidence="4">
    <location>
        <position position="359"/>
    </location>
</feature>
<keyword evidence="3" id="KW-0378">Hydrolase</keyword>
<dbReference type="STRING" id="1798228.SAMN05216574_12557"/>
<evidence type="ECO:0000256" key="1">
    <source>
        <dbReference type="ARBA" id="ARBA00010088"/>
    </source>
</evidence>
<evidence type="ECO:0000313" key="7">
    <source>
        <dbReference type="Proteomes" id="UP000198589"/>
    </source>
</evidence>
<dbReference type="PANTHER" id="PTHR21661">
    <property type="entry name" value="EPOXIDE HYDROLASE 1-RELATED"/>
    <property type="match status" value="1"/>
</dbReference>
<dbReference type="GO" id="GO:0004301">
    <property type="term" value="F:epoxide hydrolase activity"/>
    <property type="evidence" value="ECO:0007669"/>
    <property type="project" value="TreeGrafter"/>
</dbReference>
<dbReference type="InterPro" id="IPR010497">
    <property type="entry name" value="Epoxide_hydro_N"/>
</dbReference>
<dbReference type="InterPro" id="IPR029058">
    <property type="entry name" value="AB_hydrolase_fold"/>
</dbReference>
<dbReference type="InterPro" id="IPR000639">
    <property type="entry name" value="Epox_hydrolase-like"/>
</dbReference>
<evidence type="ECO:0000259" key="5">
    <source>
        <dbReference type="Pfam" id="PF06441"/>
    </source>
</evidence>
<dbReference type="AlphaFoldDB" id="A0A1I2LBG1"/>
<dbReference type="InterPro" id="IPR016292">
    <property type="entry name" value="Epoxide_hydrolase"/>
</dbReference>
<evidence type="ECO:0000313" key="6">
    <source>
        <dbReference type="EMBL" id="SFF74817.1"/>
    </source>
</evidence>
<keyword evidence="7" id="KW-1185">Reference proteome</keyword>
<comment type="similarity">
    <text evidence="1">Belongs to the peptidase S33 family.</text>
</comment>
<evidence type="ECO:0000256" key="3">
    <source>
        <dbReference type="ARBA" id="ARBA00022801"/>
    </source>
</evidence>
<protein>
    <submittedName>
        <fullName evidence="6">Pimeloyl-ACP methyl ester carboxylesterase</fullName>
    </submittedName>
</protein>
<gene>
    <name evidence="6" type="ORF">SAMN05216574_12557</name>
</gene>
<dbReference type="EMBL" id="FOND01000025">
    <property type="protein sequence ID" value="SFF74817.1"/>
    <property type="molecule type" value="Genomic_DNA"/>
</dbReference>
<feature type="active site" description="Proton donor" evidence="4">
    <location>
        <position position="306"/>
    </location>
</feature>
<sequence>MPVPGVTPFSISVPDEDLDDLRRRLRATRWPDRATVGDWSQGVPLDYLQELCRYWADEYDWSARQARLNGVEQFTTELDGLPIHFLHARSPHPGALPLLLTHGWPGSVAEFLDVLGPLTDPAAHGGDPADAFTVVVPSLPGFGWSGKPTAPGWGLERVADAWAELMTRLGHQRFGAQGGDLGSFVSANLAARHPDRLAGIHLNMVVSPPPADRTEFTDREERGRRAEQHFRTVDSAYNMQQRTRPQTLAYGLADSPAGQCAWILEKFWSWSDCAGDPVAALGADRILDQVSTYWFTDSAGSSARMYWEMARSPASRAPVVAVPTGVSLFPHDILQPTEEWARGQYTDLRLWREHERGGHFAAMEQPDLLVGDVREFFRPLR</sequence>
<reference evidence="7" key="1">
    <citation type="submission" date="2016-10" db="EMBL/GenBank/DDBJ databases">
        <authorList>
            <person name="Varghese N."/>
            <person name="Submissions S."/>
        </authorList>
    </citation>
    <scope>NUCLEOTIDE SEQUENCE [LARGE SCALE GENOMIC DNA]</scope>
    <source>
        <strain evidence="7">DSM 46838</strain>
    </source>
</reference>
<dbReference type="RefSeq" id="WP_092203223.1">
    <property type="nucleotide sequence ID" value="NZ_FOND01000025.1"/>
</dbReference>
<feature type="active site" description="Nucleophile" evidence="4">
    <location>
        <position position="180"/>
    </location>
</feature>
<feature type="domain" description="Epoxide hydrolase N-terminal" evidence="5">
    <location>
        <begin position="6"/>
        <end position="111"/>
    </location>
</feature>
<organism evidence="6 7">
    <name type="scientific">Blastococcus tunisiensis</name>
    <dbReference type="NCBI Taxonomy" id="1798228"/>
    <lineage>
        <taxon>Bacteria</taxon>
        <taxon>Bacillati</taxon>
        <taxon>Actinomycetota</taxon>
        <taxon>Actinomycetes</taxon>
        <taxon>Geodermatophilales</taxon>
        <taxon>Geodermatophilaceae</taxon>
        <taxon>Blastococcus</taxon>
    </lineage>
</organism>
<dbReference type="GO" id="GO:0097176">
    <property type="term" value="P:epoxide metabolic process"/>
    <property type="evidence" value="ECO:0007669"/>
    <property type="project" value="TreeGrafter"/>
</dbReference>
<keyword evidence="2" id="KW-0058">Aromatic hydrocarbons catabolism</keyword>
<dbReference type="SUPFAM" id="SSF53474">
    <property type="entry name" value="alpha/beta-Hydrolases"/>
    <property type="match status" value="1"/>
</dbReference>
<dbReference type="PRINTS" id="PR00412">
    <property type="entry name" value="EPOXHYDRLASE"/>
</dbReference>
<dbReference type="Gene3D" id="3.40.50.1820">
    <property type="entry name" value="alpha/beta hydrolase"/>
    <property type="match status" value="1"/>
</dbReference>
<dbReference type="Pfam" id="PF06441">
    <property type="entry name" value="EHN"/>
    <property type="match status" value="1"/>
</dbReference>
<evidence type="ECO:0000256" key="2">
    <source>
        <dbReference type="ARBA" id="ARBA00022797"/>
    </source>
</evidence>
<proteinExistence type="inferred from homology"/>
<dbReference type="Proteomes" id="UP000198589">
    <property type="component" value="Unassembled WGS sequence"/>
</dbReference>
<evidence type="ECO:0000256" key="4">
    <source>
        <dbReference type="PIRSR" id="PIRSR001112-1"/>
    </source>
</evidence>